<dbReference type="SUPFAM" id="SSF54695">
    <property type="entry name" value="POZ domain"/>
    <property type="match status" value="1"/>
</dbReference>
<dbReference type="eggNOG" id="ENOG502SNMY">
    <property type="taxonomic scope" value="Eukaryota"/>
</dbReference>
<protein>
    <submittedName>
        <fullName evidence="1">Uncharacterized protein</fullName>
    </submittedName>
</protein>
<dbReference type="Gene3D" id="3.30.710.10">
    <property type="entry name" value="Potassium Channel Kv1.1, Chain A"/>
    <property type="match status" value="1"/>
</dbReference>
<evidence type="ECO:0000313" key="1">
    <source>
        <dbReference type="EMBL" id="KTB46594.1"/>
    </source>
</evidence>
<dbReference type="AlphaFoldDB" id="A0A0W0GDJ3"/>
<dbReference type="InterPro" id="IPR011333">
    <property type="entry name" value="SKP1/BTB/POZ_sf"/>
</dbReference>
<proteinExistence type="predicted"/>
<name>A0A0W0GDJ3_MONRR</name>
<dbReference type="Proteomes" id="UP000054988">
    <property type="component" value="Unassembled WGS sequence"/>
</dbReference>
<accession>A0A0W0GDJ3</accession>
<organism evidence="1 2">
    <name type="scientific">Moniliophthora roreri</name>
    <name type="common">Frosty pod rot fungus</name>
    <name type="synonym">Monilia roreri</name>
    <dbReference type="NCBI Taxonomy" id="221103"/>
    <lineage>
        <taxon>Eukaryota</taxon>
        <taxon>Fungi</taxon>
        <taxon>Dikarya</taxon>
        <taxon>Basidiomycota</taxon>
        <taxon>Agaricomycotina</taxon>
        <taxon>Agaricomycetes</taxon>
        <taxon>Agaricomycetidae</taxon>
        <taxon>Agaricales</taxon>
        <taxon>Marasmiineae</taxon>
        <taxon>Marasmiaceae</taxon>
        <taxon>Moniliophthora</taxon>
    </lineage>
</organism>
<comment type="caution">
    <text evidence="1">The sequence shown here is derived from an EMBL/GenBank/DDBJ whole genome shotgun (WGS) entry which is preliminary data.</text>
</comment>
<evidence type="ECO:0000313" key="2">
    <source>
        <dbReference type="Proteomes" id="UP000054988"/>
    </source>
</evidence>
<gene>
    <name evidence="1" type="ORF">WG66_844</name>
</gene>
<reference evidence="1 2" key="1">
    <citation type="submission" date="2015-12" db="EMBL/GenBank/DDBJ databases">
        <title>Draft genome sequence of Moniliophthora roreri, the causal agent of frosty pod rot of cacao.</title>
        <authorList>
            <person name="Aime M.C."/>
            <person name="Diaz-Valderrama J.R."/>
            <person name="Kijpornyongpan T."/>
            <person name="Phillips-Mora W."/>
        </authorList>
    </citation>
    <scope>NUCLEOTIDE SEQUENCE [LARGE SCALE GENOMIC DNA]</scope>
    <source>
        <strain evidence="1 2">MCA 2952</strain>
    </source>
</reference>
<dbReference type="EMBL" id="LATX01000314">
    <property type="protein sequence ID" value="KTB46594.1"/>
    <property type="molecule type" value="Genomic_DNA"/>
</dbReference>
<sequence>MFPSTPNEASGITSPNGSTFKRMQRMDEFFISGGDAHFVVGEYYYRVHSYFFVRESPKFQQALAQCYTGGRGSSVTTAIKLTIATPEEFNKFLWVFYNPIHGVYKAPVSDWTDILKLAHLWEFPEIKALAVRELQALDMPAVDRISLYEKFGVDQAFCLPFYSELCSRDYPLDHEESMKLGFRTTFIIFRAREALRSRPTSMDGRSPLPPNVDNDDAVRTIGNLLAESPATATNGAHLANGLPSRPGSPFL</sequence>